<keyword evidence="7" id="KW-0547">Nucleotide-binding</keyword>
<name>A0A6S7BFU4_9BURK</name>
<evidence type="ECO:0000256" key="7">
    <source>
        <dbReference type="ARBA" id="ARBA00022741"/>
    </source>
</evidence>
<organism evidence="12 13">
    <name type="scientific">Pararobbsia alpina</name>
    <dbReference type="NCBI Taxonomy" id="621374"/>
    <lineage>
        <taxon>Bacteria</taxon>
        <taxon>Pseudomonadati</taxon>
        <taxon>Pseudomonadota</taxon>
        <taxon>Betaproteobacteria</taxon>
        <taxon>Burkholderiales</taxon>
        <taxon>Burkholderiaceae</taxon>
        <taxon>Pararobbsia</taxon>
    </lineage>
</organism>
<dbReference type="GO" id="GO:0005886">
    <property type="term" value="C:plasma membrane"/>
    <property type="evidence" value="ECO:0007669"/>
    <property type="project" value="UniProtKB-SubCell"/>
</dbReference>
<accession>A0A6S7BFU4</accession>
<evidence type="ECO:0000313" key="13">
    <source>
        <dbReference type="Proteomes" id="UP000494115"/>
    </source>
</evidence>
<dbReference type="SMART" id="SM00382">
    <property type="entry name" value="AAA"/>
    <property type="match status" value="2"/>
</dbReference>
<protein>
    <submittedName>
        <fullName evidence="12">Ribose import ATP-binding protein RbsA</fullName>
    </submittedName>
</protein>
<dbReference type="InterPro" id="IPR003439">
    <property type="entry name" value="ABC_transporter-like_ATP-bd"/>
</dbReference>
<evidence type="ECO:0000256" key="8">
    <source>
        <dbReference type="ARBA" id="ARBA00022840"/>
    </source>
</evidence>
<sequence length="505" mass="54425">MTGMPVLQMRGIVKAFRGVVALDQVDFDCFAGEVHAICGENGAGKSTLMKILGGGYRPDAGEIRISDQPVRFTHPVEAQAAGISVIHQELSLLPHRSVAENIFMGREPSRRGFLDRQQMRQRTATLLAQLGTRIDPDQRVATLSIASQQLVEIAKALLLDARVVVMDEPTAALDERDSRSLLQLVQNLRKDGVAIVYISHRMPEVMAIADRVTVLKDGCKIWTRPQASADVNSIVTAMVGRDLKHFYPKPPVVEPRESLFSIENGENAQLHGIDLHLRVGEILGVAGLEDSGKAALAQAIVGDVPLKTGSMKLRGKPVTILSPRRAAAHGMGYVPADRKGEGLMLRQSVRDNALLSLHAMAASLSRPDRGALAYRKIDDGLRAMDVRAANFGQPVGALSGGNQQKTIISRWLAQASDMLVFVEPTRGIDIAAKAAIYETMRQFVDSGRGIVVISSDLPEIIGLSDRIVVMHRGAIAGELPRGSSEAAVVALSLGLGMHERQDAAA</sequence>
<evidence type="ECO:0000256" key="2">
    <source>
        <dbReference type="ARBA" id="ARBA00022448"/>
    </source>
</evidence>
<dbReference type="GO" id="GO:0005524">
    <property type="term" value="F:ATP binding"/>
    <property type="evidence" value="ECO:0007669"/>
    <property type="project" value="UniProtKB-KW"/>
</dbReference>
<dbReference type="AlphaFoldDB" id="A0A6S7BFU4"/>
<evidence type="ECO:0000256" key="5">
    <source>
        <dbReference type="ARBA" id="ARBA00022597"/>
    </source>
</evidence>
<keyword evidence="5" id="KW-0762">Sugar transport</keyword>
<dbReference type="EMBL" id="CADIKM010000025">
    <property type="protein sequence ID" value="CAB3797188.1"/>
    <property type="molecule type" value="Genomic_DNA"/>
</dbReference>
<keyword evidence="8 12" id="KW-0067">ATP-binding</keyword>
<evidence type="ECO:0000256" key="4">
    <source>
        <dbReference type="ARBA" id="ARBA00022519"/>
    </source>
</evidence>
<dbReference type="InterPro" id="IPR050107">
    <property type="entry name" value="ABC_carbohydrate_import_ATPase"/>
</dbReference>
<gene>
    <name evidence="12" type="primary">rbsA_9</name>
    <name evidence="12" type="ORF">LMG28138_04207</name>
</gene>
<dbReference type="InterPro" id="IPR003593">
    <property type="entry name" value="AAA+_ATPase"/>
</dbReference>
<dbReference type="SUPFAM" id="SSF52540">
    <property type="entry name" value="P-loop containing nucleoside triphosphate hydrolases"/>
    <property type="match status" value="2"/>
</dbReference>
<dbReference type="FunFam" id="3.40.50.300:FF:000127">
    <property type="entry name" value="Ribose import ATP-binding protein RbsA"/>
    <property type="match status" value="1"/>
</dbReference>
<dbReference type="GO" id="GO:0016887">
    <property type="term" value="F:ATP hydrolysis activity"/>
    <property type="evidence" value="ECO:0007669"/>
    <property type="project" value="InterPro"/>
</dbReference>
<keyword evidence="4" id="KW-0997">Cell inner membrane</keyword>
<feature type="domain" description="ABC transporter" evidence="11">
    <location>
        <begin position="253"/>
        <end position="497"/>
    </location>
</feature>
<evidence type="ECO:0000256" key="1">
    <source>
        <dbReference type="ARBA" id="ARBA00004202"/>
    </source>
</evidence>
<evidence type="ECO:0000313" key="12">
    <source>
        <dbReference type="EMBL" id="CAB3797188.1"/>
    </source>
</evidence>
<reference evidence="12 13" key="1">
    <citation type="submission" date="2020-04" db="EMBL/GenBank/DDBJ databases">
        <authorList>
            <person name="De Canck E."/>
        </authorList>
    </citation>
    <scope>NUCLEOTIDE SEQUENCE [LARGE SCALE GENOMIC DNA]</scope>
    <source>
        <strain evidence="12 13">LMG 28138</strain>
    </source>
</reference>
<dbReference type="PROSITE" id="PS50893">
    <property type="entry name" value="ABC_TRANSPORTER_2"/>
    <property type="match status" value="2"/>
</dbReference>
<proteinExistence type="predicted"/>
<dbReference type="PANTHER" id="PTHR43790">
    <property type="entry name" value="CARBOHYDRATE TRANSPORT ATP-BINDING PROTEIN MG119-RELATED"/>
    <property type="match status" value="1"/>
</dbReference>
<evidence type="ECO:0000259" key="11">
    <source>
        <dbReference type="PROSITE" id="PS50893"/>
    </source>
</evidence>
<evidence type="ECO:0000256" key="10">
    <source>
        <dbReference type="ARBA" id="ARBA00023136"/>
    </source>
</evidence>
<feature type="domain" description="ABC transporter" evidence="11">
    <location>
        <begin position="7"/>
        <end position="242"/>
    </location>
</feature>
<dbReference type="InterPro" id="IPR027417">
    <property type="entry name" value="P-loop_NTPase"/>
</dbReference>
<dbReference type="Gene3D" id="3.40.50.300">
    <property type="entry name" value="P-loop containing nucleotide triphosphate hydrolases"/>
    <property type="match status" value="2"/>
</dbReference>
<comment type="subcellular location">
    <subcellularLocation>
        <location evidence="1">Cell membrane</location>
        <topology evidence="1">Peripheral membrane protein</topology>
    </subcellularLocation>
</comment>
<keyword evidence="3" id="KW-1003">Cell membrane</keyword>
<keyword evidence="9" id="KW-1278">Translocase</keyword>
<dbReference type="Pfam" id="PF00005">
    <property type="entry name" value="ABC_tran"/>
    <property type="match status" value="2"/>
</dbReference>
<keyword evidence="2" id="KW-0813">Transport</keyword>
<dbReference type="CDD" id="cd03216">
    <property type="entry name" value="ABC_Carb_Monos_I"/>
    <property type="match status" value="1"/>
</dbReference>
<dbReference type="PANTHER" id="PTHR43790:SF3">
    <property type="entry name" value="D-ALLOSE IMPORT ATP-BINDING PROTEIN ALSA-RELATED"/>
    <property type="match status" value="1"/>
</dbReference>
<dbReference type="CDD" id="cd03215">
    <property type="entry name" value="ABC_Carb_Monos_II"/>
    <property type="match status" value="1"/>
</dbReference>
<keyword evidence="6" id="KW-0677">Repeat</keyword>
<evidence type="ECO:0000256" key="6">
    <source>
        <dbReference type="ARBA" id="ARBA00022737"/>
    </source>
</evidence>
<evidence type="ECO:0000256" key="3">
    <source>
        <dbReference type="ARBA" id="ARBA00022475"/>
    </source>
</evidence>
<keyword evidence="10" id="KW-0472">Membrane</keyword>
<evidence type="ECO:0000256" key="9">
    <source>
        <dbReference type="ARBA" id="ARBA00022967"/>
    </source>
</evidence>
<dbReference type="Proteomes" id="UP000494115">
    <property type="component" value="Unassembled WGS sequence"/>
</dbReference>
<keyword evidence="13" id="KW-1185">Reference proteome</keyword>